<proteinExistence type="predicted"/>
<dbReference type="Pfam" id="PF13976">
    <property type="entry name" value="gag_pre-integrs"/>
    <property type="match status" value="1"/>
</dbReference>
<evidence type="ECO:0000313" key="5">
    <source>
        <dbReference type="Proteomes" id="UP001168877"/>
    </source>
</evidence>
<dbReference type="InterPro" id="IPR054722">
    <property type="entry name" value="PolX-like_BBD"/>
</dbReference>
<reference evidence="4" key="1">
    <citation type="journal article" date="2022" name="Plant J.">
        <title>Strategies of tolerance reflected in two North American maple genomes.</title>
        <authorList>
            <person name="McEvoy S.L."/>
            <person name="Sezen U.U."/>
            <person name="Trouern-Trend A."/>
            <person name="McMahon S.M."/>
            <person name="Schaberg P.G."/>
            <person name="Yang J."/>
            <person name="Wegrzyn J.L."/>
            <person name="Swenson N.G."/>
        </authorList>
    </citation>
    <scope>NUCLEOTIDE SEQUENCE</scope>
    <source>
        <strain evidence="4">NS2018</strain>
    </source>
</reference>
<dbReference type="Proteomes" id="UP001168877">
    <property type="component" value="Unassembled WGS sequence"/>
</dbReference>
<dbReference type="PANTHER" id="PTHR47592:SF29">
    <property type="entry name" value="ZINC FINGER, CCHC-TYPE"/>
    <property type="match status" value="1"/>
</dbReference>
<organism evidence="4 5">
    <name type="scientific">Acer saccharum</name>
    <name type="common">Sugar maple</name>
    <dbReference type="NCBI Taxonomy" id="4024"/>
    <lineage>
        <taxon>Eukaryota</taxon>
        <taxon>Viridiplantae</taxon>
        <taxon>Streptophyta</taxon>
        <taxon>Embryophyta</taxon>
        <taxon>Tracheophyta</taxon>
        <taxon>Spermatophyta</taxon>
        <taxon>Magnoliopsida</taxon>
        <taxon>eudicotyledons</taxon>
        <taxon>Gunneridae</taxon>
        <taxon>Pentapetalae</taxon>
        <taxon>rosids</taxon>
        <taxon>malvids</taxon>
        <taxon>Sapindales</taxon>
        <taxon>Sapindaceae</taxon>
        <taxon>Hippocastanoideae</taxon>
        <taxon>Acereae</taxon>
        <taxon>Acer</taxon>
    </lineage>
</organism>
<gene>
    <name evidence="4" type="ORF">LWI29_014118</name>
</gene>
<dbReference type="InterPro" id="IPR001878">
    <property type="entry name" value="Znf_CCHC"/>
</dbReference>
<evidence type="ECO:0000313" key="4">
    <source>
        <dbReference type="EMBL" id="KAK0581470.1"/>
    </source>
</evidence>
<dbReference type="Pfam" id="PF22936">
    <property type="entry name" value="Pol_BBD"/>
    <property type="match status" value="1"/>
</dbReference>
<name>A0AA39VI76_ACESA</name>
<protein>
    <recommendedName>
        <fullName evidence="3">CCHC-type domain-containing protein</fullName>
    </recommendedName>
</protein>
<dbReference type="Gene3D" id="4.10.60.10">
    <property type="entry name" value="Zinc finger, CCHC-type"/>
    <property type="match status" value="1"/>
</dbReference>
<dbReference type="GO" id="GO:0008270">
    <property type="term" value="F:zinc ion binding"/>
    <property type="evidence" value="ECO:0007669"/>
    <property type="project" value="UniProtKB-KW"/>
</dbReference>
<keyword evidence="1" id="KW-0862">Zinc</keyword>
<dbReference type="Pfam" id="PF00098">
    <property type="entry name" value="zf-CCHC"/>
    <property type="match status" value="1"/>
</dbReference>
<keyword evidence="1" id="KW-0863">Zinc-finger</keyword>
<feature type="region of interest" description="Disordered" evidence="2">
    <location>
        <begin position="214"/>
        <end position="254"/>
    </location>
</feature>
<dbReference type="InterPro" id="IPR036875">
    <property type="entry name" value="Znf_CCHC_sf"/>
</dbReference>
<evidence type="ECO:0000256" key="2">
    <source>
        <dbReference type="SAM" id="MobiDB-lite"/>
    </source>
</evidence>
<reference evidence="4" key="2">
    <citation type="submission" date="2023-06" db="EMBL/GenBank/DDBJ databases">
        <authorList>
            <person name="Swenson N.G."/>
            <person name="Wegrzyn J.L."/>
            <person name="Mcevoy S.L."/>
        </authorList>
    </citation>
    <scope>NUCLEOTIDE SEQUENCE</scope>
    <source>
        <strain evidence="4">NS2018</strain>
        <tissue evidence="4">Leaf</tissue>
    </source>
</reference>
<dbReference type="Pfam" id="PF14223">
    <property type="entry name" value="Retrotran_gag_2"/>
    <property type="match status" value="1"/>
</dbReference>
<dbReference type="SUPFAM" id="SSF57756">
    <property type="entry name" value="Retrovirus zinc finger-like domains"/>
    <property type="match status" value="1"/>
</dbReference>
<keyword evidence="5" id="KW-1185">Reference proteome</keyword>
<dbReference type="PROSITE" id="PS50158">
    <property type="entry name" value="ZF_CCHC"/>
    <property type="match status" value="1"/>
</dbReference>
<sequence length="577" mass="65772">MAPTNSLREFAVDFVKLGRFDGGNFIRWQKKLHFLLSTLNVVYVLTTPKPVEHDDETMAQICQRRKWEQDDYICKGHICNAMSDALFDQYHVVATAKEIWDSLEAKYMVEDATSKKFLASKFFDYKMVDSRRVVEQFHEIRHILNQFSQHKMNMDESVIVSAIIDKLPPSWKDYKRSLKHKKEDVTLEELGQHLHIEEEYRINSVDEQVNSSSKVHMVEEGKEAKQVPQHSKNKKRKFDSKKNQSFKKKGSCHHCGKPGHFKRECRLLKKKKEENTSNFMAMISEINALEDDTAWWIDSGATRHVCMDRSLFTTYEKVDDGNILYMGNSSTATIEGKGNVRIEFTSGKILTLTDVCHVPEVRKNLVSGSLLNKHGFKLVFESDNFVLTKGGVFVGKGYLYEGMFKLNVINKISSSSAYVIDSCTLSLWHNRLGHVNTKRLRDMSSLSLIPRFNNDMHERCKVAMEVSKVFSNSSGIHFPTNGTTYSNIVLSHGTVIAPWLGRPYSSCVILNSSIKRVLLRHSKGTMNLCLVGRVHKWPMSAADPSRLSSVPGYEILLCFAAGNSSSLFGLILIMIET</sequence>
<dbReference type="AlphaFoldDB" id="A0AA39VI76"/>
<feature type="compositionally biased region" description="Basic residues" evidence="2">
    <location>
        <begin position="231"/>
        <end position="254"/>
    </location>
</feature>
<feature type="compositionally biased region" description="Basic and acidic residues" evidence="2">
    <location>
        <begin position="216"/>
        <end position="225"/>
    </location>
</feature>
<accession>A0AA39VI76</accession>
<keyword evidence="1" id="KW-0479">Metal-binding</keyword>
<dbReference type="SMART" id="SM00343">
    <property type="entry name" value="ZnF_C2HC"/>
    <property type="match status" value="1"/>
</dbReference>
<evidence type="ECO:0000256" key="1">
    <source>
        <dbReference type="PROSITE-ProRule" id="PRU00047"/>
    </source>
</evidence>
<feature type="domain" description="CCHC-type" evidence="3">
    <location>
        <begin position="252"/>
        <end position="266"/>
    </location>
</feature>
<comment type="caution">
    <text evidence="4">The sequence shown here is derived from an EMBL/GenBank/DDBJ whole genome shotgun (WGS) entry which is preliminary data.</text>
</comment>
<evidence type="ECO:0000259" key="3">
    <source>
        <dbReference type="PROSITE" id="PS50158"/>
    </source>
</evidence>
<dbReference type="PANTHER" id="PTHR47592">
    <property type="entry name" value="PBF68 PROTEIN"/>
    <property type="match status" value="1"/>
</dbReference>
<dbReference type="InterPro" id="IPR025724">
    <property type="entry name" value="GAG-pre-integrase_dom"/>
</dbReference>
<dbReference type="EMBL" id="JAUESC010000384">
    <property type="protein sequence ID" value="KAK0581470.1"/>
    <property type="molecule type" value="Genomic_DNA"/>
</dbReference>
<dbReference type="GO" id="GO:0003676">
    <property type="term" value="F:nucleic acid binding"/>
    <property type="evidence" value="ECO:0007669"/>
    <property type="project" value="InterPro"/>
</dbReference>